<dbReference type="Gene3D" id="3.30.360.10">
    <property type="entry name" value="Dihydrodipicolinate Reductase, domain 2"/>
    <property type="match status" value="1"/>
</dbReference>
<comment type="caution">
    <text evidence="4">The sequence shown here is derived from an EMBL/GenBank/DDBJ whole genome shotgun (WGS) entry which is preliminary data.</text>
</comment>
<comment type="similarity">
    <text evidence="1">Belongs to the Gfo/Idh/MocA family.</text>
</comment>
<dbReference type="Gene3D" id="3.40.50.720">
    <property type="entry name" value="NAD(P)-binding Rossmann-like Domain"/>
    <property type="match status" value="1"/>
</dbReference>
<dbReference type="Proteomes" id="UP000270471">
    <property type="component" value="Unassembled WGS sequence"/>
</dbReference>
<dbReference type="InterPro" id="IPR051450">
    <property type="entry name" value="Gfo/Idh/MocA_Oxidoreductases"/>
</dbReference>
<name>A0A3M0I7Y9_9ACTN</name>
<reference evidence="4 5" key="1">
    <citation type="submission" date="2017-11" db="EMBL/GenBank/DDBJ databases">
        <title>Draft genome of actinobacteria isolated from guarana (Paullinia cupana (Mart.) Ducke.</title>
        <authorList>
            <person name="Siqueira K.A."/>
            <person name="Liotti R.G."/>
            <person name="Mendes T.A.O."/>
            <person name="Soares M.A."/>
        </authorList>
    </citation>
    <scope>NUCLEOTIDE SEQUENCE [LARGE SCALE GENOMIC DNA]</scope>
    <source>
        <strain evidence="4 5">193</strain>
    </source>
</reference>
<feature type="domain" description="Gfo/Idh/MocA-like oxidoreductase N-terminal" evidence="2">
    <location>
        <begin position="21"/>
        <end position="140"/>
    </location>
</feature>
<dbReference type="InterPro" id="IPR000683">
    <property type="entry name" value="Gfo/Idh/MocA-like_OxRdtase_N"/>
</dbReference>
<keyword evidence="5" id="KW-1185">Reference proteome</keyword>
<dbReference type="Pfam" id="PF02894">
    <property type="entry name" value="GFO_IDH_MocA_C"/>
    <property type="match status" value="1"/>
</dbReference>
<dbReference type="SUPFAM" id="SSF51735">
    <property type="entry name" value="NAD(P)-binding Rossmann-fold domains"/>
    <property type="match status" value="1"/>
</dbReference>
<dbReference type="RefSeq" id="WP_121889778.1">
    <property type="nucleotide sequence ID" value="NZ_PENI01000007.1"/>
</dbReference>
<dbReference type="AlphaFoldDB" id="A0A3M0I7Y9"/>
<dbReference type="PANTHER" id="PTHR43377">
    <property type="entry name" value="BILIVERDIN REDUCTASE A"/>
    <property type="match status" value="1"/>
</dbReference>
<dbReference type="Pfam" id="PF01408">
    <property type="entry name" value="GFO_IDH_MocA"/>
    <property type="match status" value="1"/>
</dbReference>
<dbReference type="SUPFAM" id="SSF55347">
    <property type="entry name" value="Glyceraldehyde-3-phosphate dehydrogenase-like, C-terminal domain"/>
    <property type="match status" value="1"/>
</dbReference>
<dbReference type="OrthoDB" id="103047at2"/>
<accession>A0A3M0I7Y9</accession>
<evidence type="ECO:0000256" key="1">
    <source>
        <dbReference type="ARBA" id="ARBA00010928"/>
    </source>
</evidence>
<evidence type="ECO:0000313" key="4">
    <source>
        <dbReference type="EMBL" id="RMB85337.1"/>
    </source>
</evidence>
<sequence>MPETHSPAAAAPDPRTAGGPVRIALVGAGNRGLTYAGWIHEHPDRARLVAVADPDPGARAAARADTQYTGWQELLAATERAGRLADGVVLATQDREHVEPVLALARAGYAVMTEKPLAPTEEECRTLVAGVEATGVPFAVCHVMRYTPYTDLVREVVADGVLGRITGVEHLEPVGWWHFAHSYVRGPWRRADLSSPIILAKSSHDLDWIAYVTGRRIETVASFGELTHFRPENAPAGATGTCLTCPVEPGCPYSAGKLYYPALRSTGGAWPISHVTAAAHGPADEPALTEALRTGPYGRCVYHCDNDVVDHQVVAMRLSGGVTATLTMSAFTEQTHRQTRIFGSHGWLRGDGEQVVVHDFRDDTVTVRTTGPSGSNAADGHGGGDMALTEAFVTALATGDRSHIRSGPAESLGSHLAAFAAERSRRHGTVETVPPR</sequence>
<organism evidence="4 5">
    <name type="scientific">Streptomyces shenzhenensis</name>
    <dbReference type="NCBI Taxonomy" id="943815"/>
    <lineage>
        <taxon>Bacteria</taxon>
        <taxon>Bacillati</taxon>
        <taxon>Actinomycetota</taxon>
        <taxon>Actinomycetes</taxon>
        <taxon>Kitasatosporales</taxon>
        <taxon>Streptomycetaceae</taxon>
        <taxon>Streptomyces</taxon>
    </lineage>
</organism>
<evidence type="ECO:0000313" key="5">
    <source>
        <dbReference type="Proteomes" id="UP000270471"/>
    </source>
</evidence>
<gene>
    <name evidence="4" type="ORF">CTZ28_14485</name>
</gene>
<protein>
    <submittedName>
        <fullName evidence="4">Oxidoreductase</fullName>
    </submittedName>
</protein>
<evidence type="ECO:0000259" key="3">
    <source>
        <dbReference type="Pfam" id="PF02894"/>
    </source>
</evidence>
<dbReference type="InterPro" id="IPR004104">
    <property type="entry name" value="Gfo/Idh/MocA-like_OxRdtase_C"/>
</dbReference>
<dbReference type="InterPro" id="IPR036291">
    <property type="entry name" value="NAD(P)-bd_dom_sf"/>
</dbReference>
<dbReference type="PANTHER" id="PTHR43377:SF2">
    <property type="entry name" value="BINDING ROSSMANN FOLD OXIDOREDUCTASE, PUTATIVE (AFU_ORTHOLOGUE AFUA_4G00560)-RELATED"/>
    <property type="match status" value="1"/>
</dbReference>
<feature type="domain" description="Gfo/Idh/MocA-like oxidoreductase C-terminal" evidence="3">
    <location>
        <begin position="154"/>
        <end position="395"/>
    </location>
</feature>
<proteinExistence type="inferred from homology"/>
<dbReference type="GO" id="GO:0000166">
    <property type="term" value="F:nucleotide binding"/>
    <property type="evidence" value="ECO:0007669"/>
    <property type="project" value="InterPro"/>
</dbReference>
<evidence type="ECO:0000259" key="2">
    <source>
        <dbReference type="Pfam" id="PF01408"/>
    </source>
</evidence>
<dbReference type="EMBL" id="PENI01000007">
    <property type="protein sequence ID" value="RMB85337.1"/>
    <property type="molecule type" value="Genomic_DNA"/>
</dbReference>